<reference evidence="9" key="2">
    <citation type="submission" date="2025-08" db="UniProtKB">
        <authorList>
            <consortium name="Ensembl"/>
        </authorList>
    </citation>
    <scope>IDENTIFICATION</scope>
</reference>
<dbReference type="AlphaFoldDB" id="A0A672UH66"/>
<feature type="transmembrane region" description="Helical" evidence="8">
    <location>
        <begin position="160"/>
        <end position="183"/>
    </location>
</feature>
<protein>
    <submittedName>
        <fullName evidence="9">Major facilitator superfamily domain containing 14A</fullName>
    </submittedName>
</protein>
<evidence type="ECO:0000313" key="9">
    <source>
        <dbReference type="Ensembl" id="ENSSHBP00005013246.1"/>
    </source>
</evidence>
<dbReference type="PANTHER" id="PTHR23504">
    <property type="entry name" value="MAJOR FACILITATOR SUPERFAMILY DOMAIN-CONTAINING PROTEIN 10"/>
    <property type="match status" value="1"/>
</dbReference>
<evidence type="ECO:0000256" key="5">
    <source>
        <dbReference type="ARBA" id="ARBA00022989"/>
    </source>
</evidence>
<dbReference type="Gene3D" id="1.20.1250.20">
    <property type="entry name" value="MFS general substrate transporter like domains"/>
    <property type="match status" value="1"/>
</dbReference>
<reference evidence="9" key="3">
    <citation type="submission" date="2025-09" db="UniProtKB">
        <authorList>
            <consortium name="Ensembl"/>
        </authorList>
    </citation>
    <scope>IDENTIFICATION</scope>
</reference>
<dbReference type="GO" id="GO:0022857">
    <property type="term" value="F:transmembrane transporter activity"/>
    <property type="evidence" value="ECO:0007669"/>
    <property type="project" value="InterPro"/>
</dbReference>
<evidence type="ECO:0000256" key="4">
    <source>
        <dbReference type="ARBA" id="ARBA00022692"/>
    </source>
</evidence>
<evidence type="ECO:0000256" key="7">
    <source>
        <dbReference type="SAM" id="MobiDB-lite"/>
    </source>
</evidence>
<keyword evidence="4 8" id="KW-0812">Transmembrane</keyword>
<dbReference type="InterPro" id="IPR036259">
    <property type="entry name" value="MFS_trans_sf"/>
</dbReference>
<name>A0A672UH66_STRHB</name>
<feature type="region of interest" description="Disordered" evidence="7">
    <location>
        <begin position="442"/>
        <end position="467"/>
    </location>
</feature>
<evidence type="ECO:0000313" key="10">
    <source>
        <dbReference type="Proteomes" id="UP000472266"/>
    </source>
</evidence>
<feature type="transmembrane region" description="Helical" evidence="8">
    <location>
        <begin position="38"/>
        <end position="57"/>
    </location>
</feature>
<comment type="similarity">
    <text evidence="2">Belongs to the major facilitator superfamily.</text>
</comment>
<feature type="transmembrane region" description="Helical" evidence="8">
    <location>
        <begin position="313"/>
        <end position="335"/>
    </location>
</feature>
<evidence type="ECO:0000256" key="3">
    <source>
        <dbReference type="ARBA" id="ARBA00022448"/>
    </source>
</evidence>
<keyword evidence="5 8" id="KW-1133">Transmembrane helix</keyword>
<feature type="transmembrane region" description="Helical" evidence="8">
    <location>
        <begin position="289"/>
        <end position="307"/>
    </location>
</feature>
<comment type="subcellular location">
    <subcellularLocation>
        <location evidence="1">Membrane</location>
        <topology evidence="1">Multi-pass membrane protein</topology>
    </subcellularLocation>
</comment>
<dbReference type="InterPro" id="IPR011701">
    <property type="entry name" value="MFS"/>
</dbReference>
<dbReference type="Ensembl" id="ENSSHBT00005015943.1">
    <property type="protein sequence ID" value="ENSSHBP00005013246.1"/>
    <property type="gene ID" value="ENSSHBG00005011619.1"/>
</dbReference>
<keyword evidence="6 8" id="KW-0472">Membrane</keyword>
<organism evidence="9 10">
    <name type="scientific">Strigops habroptila</name>
    <name type="common">Kakapo</name>
    <dbReference type="NCBI Taxonomy" id="2489341"/>
    <lineage>
        <taxon>Eukaryota</taxon>
        <taxon>Metazoa</taxon>
        <taxon>Chordata</taxon>
        <taxon>Craniata</taxon>
        <taxon>Vertebrata</taxon>
        <taxon>Euteleostomi</taxon>
        <taxon>Archelosauria</taxon>
        <taxon>Archosauria</taxon>
        <taxon>Dinosauria</taxon>
        <taxon>Saurischia</taxon>
        <taxon>Theropoda</taxon>
        <taxon>Coelurosauria</taxon>
        <taxon>Aves</taxon>
        <taxon>Neognathae</taxon>
        <taxon>Neoaves</taxon>
        <taxon>Telluraves</taxon>
        <taxon>Australaves</taxon>
        <taxon>Psittaciformes</taxon>
        <taxon>Psittacidae</taxon>
        <taxon>Strigops</taxon>
    </lineage>
</organism>
<dbReference type="Pfam" id="PF07690">
    <property type="entry name" value="MFS_1"/>
    <property type="match status" value="1"/>
</dbReference>
<proteinExistence type="inferred from homology"/>
<feature type="transmembrane region" description="Helical" evidence="8">
    <location>
        <begin position="104"/>
        <end position="120"/>
    </location>
</feature>
<sequence length="467" mass="50444">MTQGGKKKKRAVNRSIMLAKKIIIKDGGTPQGIGSPSVYHAVIVIFLEFFAWGLLTAPTLVVLHETFPKHTFLMNGLIQGVKGLLSFLSAPLIGALSDVWGRKSFLLLTVFFTCAPIPLMKISPWWYFAVISVSGVFAVTFSVVFAYVADITQEHERSMAYGLVSATFAASLVTSPAIGAYLGRVYGDSLVVVLATAIALLDICFILVAVPESLPEKMRPASWGAPISWEQADPFASLKKVGQDSIVLLICITVFLSYLPEAGQYSSFFLYLRQTIVLSLLMRSIGNKNTILLGLGFQILQLAWYGFGSEPWMMWAAGAVAAMSSITFPAVSALVSRTADADQQGVVQGMITGIRGLCNGLGPALYGFIFYIFHVELNELPMSEAPSGGSVVTQYHLQQNSIIPGPPFLFGACSVLLALLVALFIPEHTNLTVRSSSWKKHCGSHGHPHSPQAPGEAKEPLLQDTNV</sequence>
<evidence type="ECO:0000256" key="6">
    <source>
        <dbReference type="ARBA" id="ARBA00023136"/>
    </source>
</evidence>
<dbReference type="Proteomes" id="UP000472266">
    <property type="component" value="Chromosome 9"/>
</dbReference>
<dbReference type="CDD" id="cd17387">
    <property type="entry name" value="MFS_MFSD14"/>
    <property type="match status" value="1"/>
</dbReference>
<feature type="transmembrane region" description="Helical" evidence="8">
    <location>
        <begin position="408"/>
        <end position="425"/>
    </location>
</feature>
<keyword evidence="3" id="KW-0813">Transport</keyword>
<evidence type="ECO:0000256" key="2">
    <source>
        <dbReference type="ARBA" id="ARBA00008335"/>
    </source>
</evidence>
<dbReference type="InterPro" id="IPR001958">
    <property type="entry name" value="Tet-R_TetA/multi-R_MdtG-like"/>
</dbReference>
<gene>
    <name evidence="9" type="primary">MFSD14A</name>
</gene>
<accession>A0A672UH66</accession>
<evidence type="ECO:0000256" key="8">
    <source>
        <dbReference type="SAM" id="Phobius"/>
    </source>
</evidence>
<feature type="transmembrane region" description="Helical" evidence="8">
    <location>
        <begin position="189"/>
        <end position="210"/>
    </location>
</feature>
<dbReference type="GO" id="GO:0016020">
    <property type="term" value="C:membrane"/>
    <property type="evidence" value="ECO:0007669"/>
    <property type="project" value="UniProtKB-SubCell"/>
</dbReference>
<dbReference type="PRINTS" id="PR01035">
    <property type="entry name" value="TCRTETA"/>
</dbReference>
<evidence type="ECO:0000256" key="1">
    <source>
        <dbReference type="ARBA" id="ARBA00004141"/>
    </source>
</evidence>
<feature type="transmembrane region" description="Helical" evidence="8">
    <location>
        <begin position="126"/>
        <end position="148"/>
    </location>
</feature>
<dbReference type="SUPFAM" id="SSF103473">
    <property type="entry name" value="MFS general substrate transporter"/>
    <property type="match status" value="1"/>
</dbReference>
<reference evidence="9 10" key="1">
    <citation type="submission" date="2019-11" db="EMBL/GenBank/DDBJ databases">
        <title>Strigops habroptila (kakapo) genome, bStrHab1, primary haplotype, v2.</title>
        <authorList>
            <person name="Jarvis E.D."/>
            <person name="Howard J."/>
            <person name="Rhie A."/>
            <person name="Phillippy A."/>
            <person name="Korlach J."/>
            <person name="Digby A."/>
            <person name="Iorns D."/>
            <person name="Eason D."/>
            <person name="Robertson B."/>
            <person name="Raemaekers T."/>
            <person name="Howe K."/>
            <person name="Lewin H."/>
            <person name="Damas J."/>
            <person name="Hastie A."/>
            <person name="Tracey A."/>
            <person name="Chow W."/>
            <person name="Fedrigo O."/>
        </authorList>
    </citation>
    <scope>NUCLEOTIDE SEQUENCE [LARGE SCALE GENOMIC DNA]</scope>
</reference>
<dbReference type="GeneTree" id="ENSGT00940000157395"/>
<keyword evidence="10" id="KW-1185">Reference proteome</keyword>
<dbReference type="PANTHER" id="PTHR23504:SF77">
    <property type="entry name" value="HIPPOCAMPUS ABUNDANT TRANSCRIPT 1 PROTEIN"/>
    <property type="match status" value="1"/>
</dbReference>
<feature type="transmembrane region" description="Helical" evidence="8">
    <location>
        <begin position="77"/>
        <end position="97"/>
    </location>
</feature>
<feature type="transmembrane region" description="Helical" evidence="8">
    <location>
        <begin position="356"/>
        <end position="373"/>
    </location>
</feature>